<keyword evidence="1" id="KW-1133">Transmembrane helix</keyword>
<reference evidence="2" key="1">
    <citation type="submission" date="2023-06" db="EMBL/GenBank/DDBJ databases">
        <title>Genomic Diversity of Vibrio spp. and Metagenomic Analysis of Pathogens in Florida Gulf Coastal Waters Following Hurricane Ian.</title>
        <authorList>
            <person name="Brumfield K.D."/>
        </authorList>
    </citation>
    <scope>NUCLEOTIDE SEQUENCE</scope>
    <source>
        <strain evidence="2">WBS2B-138</strain>
    </source>
</reference>
<protein>
    <submittedName>
        <fullName evidence="2">Uncharacterized protein</fullName>
    </submittedName>
</protein>
<evidence type="ECO:0000313" key="2">
    <source>
        <dbReference type="EMBL" id="MDS1823826.1"/>
    </source>
</evidence>
<evidence type="ECO:0000256" key="1">
    <source>
        <dbReference type="SAM" id="Phobius"/>
    </source>
</evidence>
<gene>
    <name evidence="2" type="ORF">QX249_24605</name>
</gene>
<organism evidence="2 3">
    <name type="scientific">Vibrio parahaemolyticus</name>
    <dbReference type="NCBI Taxonomy" id="670"/>
    <lineage>
        <taxon>Bacteria</taxon>
        <taxon>Pseudomonadati</taxon>
        <taxon>Pseudomonadota</taxon>
        <taxon>Gammaproteobacteria</taxon>
        <taxon>Vibrionales</taxon>
        <taxon>Vibrionaceae</taxon>
        <taxon>Vibrio</taxon>
    </lineage>
</organism>
<dbReference type="Proteomes" id="UP001253193">
    <property type="component" value="Unassembled WGS sequence"/>
</dbReference>
<keyword evidence="1" id="KW-0812">Transmembrane</keyword>
<accession>A0AAW8Q5Q4</accession>
<proteinExistence type="predicted"/>
<name>A0AAW8Q5Q4_VIBPH</name>
<feature type="transmembrane region" description="Helical" evidence="1">
    <location>
        <begin position="254"/>
        <end position="275"/>
    </location>
</feature>
<keyword evidence="1" id="KW-0472">Membrane</keyword>
<comment type="caution">
    <text evidence="2">The sequence shown here is derived from an EMBL/GenBank/DDBJ whole genome shotgun (WGS) entry which is preliminary data.</text>
</comment>
<evidence type="ECO:0000313" key="3">
    <source>
        <dbReference type="Proteomes" id="UP001253193"/>
    </source>
</evidence>
<feature type="transmembrane region" description="Helical" evidence="1">
    <location>
        <begin position="212"/>
        <end position="234"/>
    </location>
</feature>
<dbReference type="EMBL" id="JAUHGG010000012">
    <property type="protein sequence ID" value="MDS1823826.1"/>
    <property type="molecule type" value="Genomic_DNA"/>
</dbReference>
<sequence length="290" mass="32907">MNKIGKFKVINRLIFTQDGFHEEITRKSDINKPILGYKSSEIVGVIATREAVNTIGEITPKLNSKIDKKLFLRIIDRSFVVNELPKGGIQNSEQIDINASVHWMDRQNGLLNDKARLIEEECATDRVTSEQQRVDSEHYRQQSGIVLLMADGTQLGTIISLQHSQAFLHWLTINLNQNHKDKAKFDFDSSVTQRFDWTAFSIRKVLTMKRSWFSSFLVALGNGIIVSMAFLYVLSVASGNTIQSIDCPEHITPIVFLVGMTLRIVPPILPLWMFGTKGNLCNRLMKSELK</sequence>
<dbReference type="RefSeq" id="WP_311020897.1">
    <property type="nucleotide sequence ID" value="NZ_JAUHGG010000012.1"/>
</dbReference>
<dbReference type="AlphaFoldDB" id="A0AAW8Q5Q4"/>